<evidence type="ECO:0000256" key="3">
    <source>
        <dbReference type="ARBA" id="ARBA00022896"/>
    </source>
</evidence>
<keyword evidence="2 5" id="KW-0479">Metal-binding</keyword>
<dbReference type="Proteomes" id="UP001293593">
    <property type="component" value="Unassembled WGS sequence"/>
</dbReference>
<dbReference type="InterPro" id="IPR044861">
    <property type="entry name" value="IPNS-like_FE2OG_OXY"/>
</dbReference>
<keyword evidence="4 5" id="KW-0408">Iron</keyword>
<feature type="domain" description="Fe2OG dioxygenase" evidence="6">
    <location>
        <begin position="176"/>
        <end position="277"/>
    </location>
</feature>
<evidence type="ECO:0000259" key="6">
    <source>
        <dbReference type="PROSITE" id="PS51471"/>
    </source>
</evidence>
<keyword evidence="8" id="KW-1185">Reference proteome</keyword>
<comment type="similarity">
    <text evidence="1 5">Belongs to the iron/ascorbate-dependent oxidoreductase family.</text>
</comment>
<dbReference type="InterPro" id="IPR005123">
    <property type="entry name" value="Oxoglu/Fe-dep_dioxygenase_dom"/>
</dbReference>
<evidence type="ECO:0000256" key="5">
    <source>
        <dbReference type="RuleBase" id="RU003682"/>
    </source>
</evidence>
<accession>A0AAE1MQ98</accession>
<dbReference type="InterPro" id="IPR050295">
    <property type="entry name" value="Plant_2OG-oxidoreductases"/>
</dbReference>
<keyword evidence="5" id="KW-0560">Oxidoreductase</keyword>
<evidence type="ECO:0000313" key="8">
    <source>
        <dbReference type="Proteomes" id="UP001293593"/>
    </source>
</evidence>
<keyword evidence="3" id="KW-0847">Vitamin C</keyword>
<dbReference type="PROSITE" id="PS51471">
    <property type="entry name" value="FE2OG_OXY"/>
    <property type="match status" value="1"/>
</dbReference>
<protein>
    <recommendedName>
        <fullName evidence="6">Fe2OG dioxygenase domain-containing protein</fullName>
    </recommendedName>
</protein>
<dbReference type="Gene3D" id="2.60.120.330">
    <property type="entry name" value="B-lactam Antibiotic, Isopenicillin N Synthase, Chain"/>
    <property type="match status" value="1"/>
</dbReference>
<evidence type="ECO:0000256" key="2">
    <source>
        <dbReference type="ARBA" id="ARBA00022723"/>
    </source>
</evidence>
<sequence length="329" mass="37305">MAEIASPPTLKPSSESYSAKLVDDEIPTVDYCMLYSNDPDQESLAIEHLGQVCQDYGFFYLVNHQIPEKLLDALFKGISEFFDPSTLEKRKVYSKKDPMDRIRWGQNYSSGENREYIKVIAHPQYHFPPNPSSFSDILDEYYKEMRKVVMGLAKAVSKTLGFEESYIEKAFNLKSGFDVSAMNLYPPNYVSKSRIGIPDHTDPGFIVTLVQDVNGGLQILSHKGYWINACIPRHAILIQLGDHLEILTNGKYRSHIHRVAVDRNEVKRISVATLHGPSLDKFVSPAPEFVNEKHPQAYLGMTYKQSLEANGSDEIDVQSSLDQIRLLKV</sequence>
<reference evidence="7" key="1">
    <citation type="submission" date="2023-10" db="EMBL/GenBank/DDBJ databases">
        <title>Chromosome-level genome of the transformable northern wattle, Acacia crassicarpa.</title>
        <authorList>
            <person name="Massaro I."/>
            <person name="Sinha N.R."/>
            <person name="Poethig S."/>
            <person name="Leichty A.R."/>
        </authorList>
    </citation>
    <scope>NUCLEOTIDE SEQUENCE</scope>
    <source>
        <strain evidence="7">Acra3RX</strain>
        <tissue evidence="7">Leaf</tissue>
    </source>
</reference>
<dbReference type="InterPro" id="IPR026992">
    <property type="entry name" value="DIOX_N"/>
</dbReference>
<dbReference type="AlphaFoldDB" id="A0AAE1MQ98"/>
<dbReference type="GO" id="GO:0046872">
    <property type="term" value="F:metal ion binding"/>
    <property type="evidence" value="ECO:0007669"/>
    <property type="project" value="UniProtKB-KW"/>
</dbReference>
<evidence type="ECO:0000256" key="1">
    <source>
        <dbReference type="ARBA" id="ARBA00008056"/>
    </source>
</evidence>
<name>A0AAE1MQ98_9FABA</name>
<dbReference type="Pfam" id="PF14226">
    <property type="entry name" value="DIOX_N"/>
    <property type="match status" value="1"/>
</dbReference>
<dbReference type="PANTHER" id="PTHR47991">
    <property type="entry name" value="OXOGLUTARATE/IRON-DEPENDENT DIOXYGENASE"/>
    <property type="match status" value="1"/>
</dbReference>
<gene>
    <name evidence="7" type="ORF">QN277_017253</name>
</gene>
<organism evidence="7 8">
    <name type="scientific">Acacia crassicarpa</name>
    <name type="common">northern wattle</name>
    <dbReference type="NCBI Taxonomy" id="499986"/>
    <lineage>
        <taxon>Eukaryota</taxon>
        <taxon>Viridiplantae</taxon>
        <taxon>Streptophyta</taxon>
        <taxon>Embryophyta</taxon>
        <taxon>Tracheophyta</taxon>
        <taxon>Spermatophyta</taxon>
        <taxon>Magnoliopsida</taxon>
        <taxon>eudicotyledons</taxon>
        <taxon>Gunneridae</taxon>
        <taxon>Pentapetalae</taxon>
        <taxon>rosids</taxon>
        <taxon>fabids</taxon>
        <taxon>Fabales</taxon>
        <taxon>Fabaceae</taxon>
        <taxon>Caesalpinioideae</taxon>
        <taxon>mimosoid clade</taxon>
        <taxon>Acacieae</taxon>
        <taxon>Acacia</taxon>
    </lineage>
</organism>
<proteinExistence type="inferred from homology"/>
<comment type="caution">
    <text evidence="7">The sequence shown here is derived from an EMBL/GenBank/DDBJ whole genome shotgun (WGS) entry which is preliminary data.</text>
</comment>
<dbReference type="InterPro" id="IPR027443">
    <property type="entry name" value="IPNS-like_sf"/>
</dbReference>
<evidence type="ECO:0000256" key="4">
    <source>
        <dbReference type="ARBA" id="ARBA00023004"/>
    </source>
</evidence>
<dbReference type="EMBL" id="JAWXYG010000004">
    <property type="protein sequence ID" value="KAK4273954.1"/>
    <property type="molecule type" value="Genomic_DNA"/>
</dbReference>
<evidence type="ECO:0000313" key="7">
    <source>
        <dbReference type="EMBL" id="KAK4273954.1"/>
    </source>
</evidence>
<dbReference type="GO" id="GO:0031418">
    <property type="term" value="F:L-ascorbic acid binding"/>
    <property type="evidence" value="ECO:0007669"/>
    <property type="project" value="UniProtKB-KW"/>
</dbReference>
<dbReference type="SUPFAM" id="SSF51197">
    <property type="entry name" value="Clavaminate synthase-like"/>
    <property type="match status" value="1"/>
</dbReference>
<dbReference type="Pfam" id="PF03171">
    <property type="entry name" value="2OG-FeII_Oxy"/>
    <property type="match status" value="1"/>
</dbReference>
<dbReference type="GO" id="GO:0016491">
    <property type="term" value="F:oxidoreductase activity"/>
    <property type="evidence" value="ECO:0007669"/>
    <property type="project" value="UniProtKB-KW"/>
</dbReference>